<evidence type="ECO:0000256" key="3">
    <source>
        <dbReference type="ARBA" id="ARBA00022448"/>
    </source>
</evidence>
<evidence type="ECO:0000256" key="4">
    <source>
        <dbReference type="ARBA" id="ARBA00022452"/>
    </source>
</evidence>
<dbReference type="GO" id="GO:0015288">
    <property type="term" value="F:porin activity"/>
    <property type="evidence" value="ECO:0007669"/>
    <property type="project" value="TreeGrafter"/>
</dbReference>
<dbReference type="PROSITE" id="PS51257">
    <property type="entry name" value="PROKAR_LIPOPROTEIN"/>
    <property type="match status" value="1"/>
</dbReference>
<keyword evidence="6" id="KW-0472">Membrane</keyword>
<protein>
    <submittedName>
        <fullName evidence="9">TolC family protein</fullName>
    </submittedName>
</protein>
<keyword evidence="4" id="KW-1134">Transmembrane beta strand</keyword>
<gene>
    <name evidence="9" type="ORF">H9814_01835</name>
</gene>
<evidence type="ECO:0000256" key="6">
    <source>
        <dbReference type="ARBA" id="ARBA00023136"/>
    </source>
</evidence>
<dbReference type="EMBL" id="DXBX01000015">
    <property type="protein sequence ID" value="HIZ32277.1"/>
    <property type="molecule type" value="Genomic_DNA"/>
</dbReference>
<keyword evidence="8" id="KW-0732">Signal</keyword>
<dbReference type="GO" id="GO:0009279">
    <property type="term" value="C:cell outer membrane"/>
    <property type="evidence" value="ECO:0007669"/>
    <property type="project" value="UniProtKB-SubCell"/>
</dbReference>
<dbReference type="Pfam" id="PF02321">
    <property type="entry name" value="OEP"/>
    <property type="match status" value="2"/>
</dbReference>
<evidence type="ECO:0000256" key="1">
    <source>
        <dbReference type="ARBA" id="ARBA00004442"/>
    </source>
</evidence>
<dbReference type="AlphaFoldDB" id="A0A9D2E7L3"/>
<evidence type="ECO:0000313" key="10">
    <source>
        <dbReference type="Proteomes" id="UP000824028"/>
    </source>
</evidence>
<dbReference type="PANTHER" id="PTHR30026:SF20">
    <property type="entry name" value="OUTER MEMBRANE PROTEIN TOLC"/>
    <property type="match status" value="1"/>
</dbReference>
<dbReference type="Gene3D" id="1.20.1600.10">
    <property type="entry name" value="Outer membrane efflux proteins (OEP)"/>
    <property type="match status" value="1"/>
</dbReference>
<accession>A0A9D2E7L3</accession>
<evidence type="ECO:0000256" key="8">
    <source>
        <dbReference type="SAM" id="SignalP"/>
    </source>
</evidence>
<dbReference type="SUPFAM" id="SSF56954">
    <property type="entry name" value="Outer membrane efflux proteins (OEP)"/>
    <property type="match status" value="1"/>
</dbReference>
<keyword evidence="5" id="KW-0812">Transmembrane</keyword>
<comment type="caution">
    <text evidence="9">The sequence shown here is derived from an EMBL/GenBank/DDBJ whole genome shotgun (WGS) entry which is preliminary data.</text>
</comment>
<feature type="signal peptide" evidence="8">
    <location>
        <begin position="1"/>
        <end position="22"/>
    </location>
</feature>
<feature type="chain" id="PRO_5039085074" evidence="8">
    <location>
        <begin position="23"/>
        <end position="462"/>
    </location>
</feature>
<name>A0A9D2E7L3_9BACE</name>
<keyword evidence="7" id="KW-0998">Cell outer membrane</keyword>
<comment type="similarity">
    <text evidence="2">Belongs to the outer membrane factor (OMF) (TC 1.B.17) family.</text>
</comment>
<organism evidence="9 10">
    <name type="scientific">Candidatus Bacteroides merdigallinarum</name>
    <dbReference type="NCBI Taxonomy" id="2838473"/>
    <lineage>
        <taxon>Bacteria</taxon>
        <taxon>Pseudomonadati</taxon>
        <taxon>Bacteroidota</taxon>
        <taxon>Bacteroidia</taxon>
        <taxon>Bacteroidales</taxon>
        <taxon>Bacteroidaceae</taxon>
        <taxon>Bacteroides</taxon>
    </lineage>
</organism>
<dbReference type="PANTHER" id="PTHR30026">
    <property type="entry name" value="OUTER MEMBRANE PROTEIN TOLC"/>
    <property type="match status" value="1"/>
</dbReference>
<evidence type="ECO:0000256" key="5">
    <source>
        <dbReference type="ARBA" id="ARBA00022692"/>
    </source>
</evidence>
<sequence length="462" mass="51455">MKKVKRLMATACLFLGCANLWAQETVQATPGDTLTLPDRWDLQTCIEYAKAHNITIRRNRINAESTAEDVKTAKAEWFPALSGSVSQRIVNRPNTNNGTIISGDNITTSQSKTSYNGSYGIDANWTLFNGGSRVNGIRQQKLNERIARLAITESENSIQENILQLYMQILYAAEAVKVNEGTLEVSRATYERGRQLMEAGSLSRADLAQLEAQVSSDNYQVVTAKATLQDYRLQLKQLLELDGAYEMVLDMPQLEDVDVLTPLPAKEDVYRMALALRPEIESGKLNIEAADLGIKVARAGYIPSISLTAGIGSTNANGNDFTFTEQIKQNWNNSLGVTLSIPLFDRRQTKSAVNKAKLQKQTSQLDLLDRQKELYRTIESYWLDARSAQQQYDAATQQVKSAQASYDLVSEQFNAGMKNTVDLLTEKNNLLNAQQSLLQAKYMALLNAGLLRFYQGESPQLN</sequence>
<proteinExistence type="inferred from homology"/>
<dbReference type="GO" id="GO:1990281">
    <property type="term" value="C:efflux pump complex"/>
    <property type="evidence" value="ECO:0007669"/>
    <property type="project" value="TreeGrafter"/>
</dbReference>
<dbReference type="InterPro" id="IPR051906">
    <property type="entry name" value="TolC-like"/>
</dbReference>
<dbReference type="InterPro" id="IPR003423">
    <property type="entry name" value="OMP_efflux"/>
</dbReference>
<evidence type="ECO:0000256" key="2">
    <source>
        <dbReference type="ARBA" id="ARBA00007613"/>
    </source>
</evidence>
<evidence type="ECO:0000256" key="7">
    <source>
        <dbReference type="ARBA" id="ARBA00023237"/>
    </source>
</evidence>
<keyword evidence="3" id="KW-0813">Transport</keyword>
<dbReference type="Proteomes" id="UP000824028">
    <property type="component" value="Unassembled WGS sequence"/>
</dbReference>
<evidence type="ECO:0000313" key="9">
    <source>
        <dbReference type="EMBL" id="HIZ32277.1"/>
    </source>
</evidence>
<reference evidence="9" key="1">
    <citation type="journal article" date="2021" name="PeerJ">
        <title>Extensive microbial diversity within the chicken gut microbiome revealed by metagenomics and culture.</title>
        <authorList>
            <person name="Gilroy R."/>
            <person name="Ravi A."/>
            <person name="Getino M."/>
            <person name="Pursley I."/>
            <person name="Horton D.L."/>
            <person name="Alikhan N.F."/>
            <person name="Baker D."/>
            <person name="Gharbi K."/>
            <person name="Hall N."/>
            <person name="Watson M."/>
            <person name="Adriaenssens E.M."/>
            <person name="Foster-Nyarko E."/>
            <person name="Jarju S."/>
            <person name="Secka A."/>
            <person name="Antonio M."/>
            <person name="Oren A."/>
            <person name="Chaudhuri R.R."/>
            <person name="La Ragione R."/>
            <person name="Hildebrand F."/>
            <person name="Pallen M.J."/>
        </authorList>
    </citation>
    <scope>NUCLEOTIDE SEQUENCE</scope>
    <source>
        <strain evidence="9">ChiHjej9B8-1298</strain>
    </source>
</reference>
<reference evidence="9" key="2">
    <citation type="submission" date="2021-04" db="EMBL/GenBank/DDBJ databases">
        <authorList>
            <person name="Gilroy R."/>
        </authorList>
    </citation>
    <scope>NUCLEOTIDE SEQUENCE</scope>
    <source>
        <strain evidence="9">ChiHjej9B8-1298</strain>
    </source>
</reference>
<comment type="subcellular location">
    <subcellularLocation>
        <location evidence="1">Cell outer membrane</location>
    </subcellularLocation>
</comment>
<dbReference type="GO" id="GO:0015562">
    <property type="term" value="F:efflux transmembrane transporter activity"/>
    <property type="evidence" value="ECO:0007669"/>
    <property type="project" value="InterPro"/>
</dbReference>